<feature type="short sequence motif" description="TonB box" evidence="10">
    <location>
        <begin position="52"/>
        <end position="58"/>
    </location>
</feature>
<keyword evidence="4 9" id="KW-0812">Transmembrane</keyword>
<evidence type="ECO:0000256" key="11">
    <source>
        <dbReference type="RuleBase" id="RU003357"/>
    </source>
</evidence>
<evidence type="ECO:0000256" key="10">
    <source>
        <dbReference type="PROSITE-ProRule" id="PRU10143"/>
    </source>
</evidence>
<dbReference type="InterPro" id="IPR039426">
    <property type="entry name" value="TonB-dep_rcpt-like"/>
</dbReference>
<keyword evidence="16" id="KW-1185">Reference proteome</keyword>
<dbReference type="PROSITE" id="PS52016">
    <property type="entry name" value="TONB_DEPENDENT_REC_3"/>
    <property type="match status" value="1"/>
</dbReference>
<dbReference type="Pfam" id="PF00593">
    <property type="entry name" value="TonB_dep_Rec_b-barrel"/>
    <property type="match status" value="1"/>
</dbReference>
<accession>A0ABV3Z6T3</accession>
<comment type="caution">
    <text evidence="15">The sequence shown here is derived from an EMBL/GenBank/DDBJ whole genome shotgun (WGS) entry which is preliminary data.</text>
</comment>
<organism evidence="15 16">
    <name type="scientific">Hyphococcus lacteus</name>
    <dbReference type="NCBI Taxonomy" id="3143536"/>
    <lineage>
        <taxon>Bacteria</taxon>
        <taxon>Pseudomonadati</taxon>
        <taxon>Pseudomonadota</taxon>
        <taxon>Alphaproteobacteria</taxon>
        <taxon>Parvularculales</taxon>
        <taxon>Parvularculaceae</taxon>
        <taxon>Hyphococcus</taxon>
    </lineage>
</organism>
<evidence type="ECO:0000256" key="9">
    <source>
        <dbReference type="PROSITE-ProRule" id="PRU01360"/>
    </source>
</evidence>
<evidence type="ECO:0000256" key="12">
    <source>
        <dbReference type="SAM" id="SignalP"/>
    </source>
</evidence>
<evidence type="ECO:0000256" key="3">
    <source>
        <dbReference type="ARBA" id="ARBA00022452"/>
    </source>
</evidence>
<keyword evidence="3 9" id="KW-1134">Transmembrane beta strand</keyword>
<dbReference type="InterPro" id="IPR012910">
    <property type="entry name" value="Plug_dom"/>
</dbReference>
<dbReference type="InterPro" id="IPR037066">
    <property type="entry name" value="Plug_dom_sf"/>
</dbReference>
<dbReference type="EMBL" id="JBEHZE010000001">
    <property type="protein sequence ID" value="MEX6634519.1"/>
    <property type="molecule type" value="Genomic_DNA"/>
</dbReference>
<feature type="domain" description="TonB-dependent receptor plug" evidence="14">
    <location>
        <begin position="70"/>
        <end position="190"/>
    </location>
</feature>
<dbReference type="PANTHER" id="PTHR47234">
    <property type="match status" value="1"/>
</dbReference>
<dbReference type="Pfam" id="PF07715">
    <property type="entry name" value="Plug"/>
    <property type="match status" value="1"/>
</dbReference>
<evidence type="ECO:0000313" key="15">
    <source>
        <dbReference type="EMBL" id="MEX6634519.1"/>
    </source>
</evidence>
<dbReference type="RefSeq" id="WP_369314500.1">
    <property type="nucleotide sequence ID" value="NZ_JBEHZE010000001.1"/>
</dbReference>
<comment type="similarity">
    <text evidence="9 11">Belongs to the TonB-dependent receptor family.</text>
</comment>
<gene>
    <name evidence="15" type="ORF">ABFZ84_13265</name>
</gene>
<protein>
    <submittedName>
        <fullName evidence="15">TonB-dependent receptor</fullName>
    </submittedName>
</protein>
<name>A0ABV3Z6T3_9PROT</name>
<dbReference type="Gene3D" id="2.40.170.20">
    <property type="entry name" value="TonB-dependent receptor, beta-barrel domain"/>
    <property type="match status" value="1"/>
</dbReference>
<proteinExistence type="inferred from homology"/>
<sequence length="1034" mass="111395">MSKMTITTHSLASKSTHLKRHFAMGSVSLVAMIGAFGTAQAQEQVEGTDDDTIVVVGSRISGAQIGDALPVTVMDREEIDTIAAVSGEELFLSIPQAGDVSFNQTSGQVSSNFARGDVGSIDIRNLGIGNTLVLINGRRGVNYPSSQASSNLAPVLTFNSNTIPVNGVERVEVLRDGAGAIYGSDAVAGVVNTVLIDDYDGAKIDAQYGNALGTNLREINLNGVFGKNFDGGRGNITLFANYTDRTDLVSSDQDFTSSADKRFLFEGTDYEGDTQLRNTSTTTPWGVFQTADGSLVSQGGVGVTNSSGIFHLQPATNVGCRADTAQVGVCIDDGNPSTTSTDENLRWDNLAVNPVSVLPDLERLNLFATGKYELTDNLELFGEGGYYRSNTKSVQDSIFTIGSIRMTVPATNYWNPFGPVTFADGSVNPNRLPGIDAPAEGVPVILRTLRFSDLGPTTVRVKAEQFRALAGVRGQAFGLDWETAFLYSEASVDDRQQGIDATLFQQNLALSTPDAFNPFNGGDLANPGVDTTVSSQAAIDAISIEANRRNKTTLFQWDLSFSRPDAITMWAGDVGFAGGLEFRRETQLDDRDPNVDGTNVWFDSVLGITQNSNLFGVSPTPDNFGSRKVTSAYVEVAVPLVSPEMGVPLMRSLDLQLAGRFEHYSDFGSVGKPKVAFKWDVLDGLRFRGSYSQGFRAPNLEQVNALIVTRGNTRTDWVRCEADLRAGRIASFDDCNADVVATARRAGNPDLKPETSENYSVGVVLEPQFIPQSMGALTLTADYWSVQQEGIVGVFGGGNALALDYLNRLQGSENPDVVRAAPTATDIAQFAGTGLDPVGEVRYVNDQYRNLAPQSAEGLDIGMSWRLNGTSIGDFSASFNAARLISFSRGVLDGVDDLITAQEDGTINSGTDLPESADLIQQNGNPKWRYSTSLTWALNQVRIGAHARYVGGVYDTSLTNDVTGDTYLTDSHLVVNLFGEYNFDDGLLRESRIRVGVRNLFDNEPPIADETYGYMGRLASPIGRYLYVNVSKEF</sequence>
<evidence type="ECO:0000259" key="13">
    <source>
        <dbReference type="Pfam" id="PF00593"/>
    </source>
</evidence>
<dbReference type="Proteomes" id="UP001560685">
    <property type="component" value="Unassembled WGS sequence"/>
</dbReference>
<evidence type="ECO:0000256" key="6">
    <source>
        <dbReference type="ARBA" id="ARBA00023077"/>
    </source>
</evidence>
<dbReference type="InterPro" id="IPR010916">
    <property type="entry name" value="TonB_box_CS"/>
</dbReference>
<evidence type="ECO:0000256" key="2">
    <source>
        <dbReference type="ARBA" id="ARBA00022448"/>
    </source>
</evidence>
<evidence type="ECO:0000313" key="16">
    <source>
        <dbReference type="Proteomes" id="UP001560685"/>
    </source>
</evidence>
<keyword evidence="2 9" id="KW-0813">Transport</keyword>
<keyword evidence="6 10" id="KW-0798">TonB box</keyword>
<feature type="signal peptide" evidence="12">
    <location>
        <begin position="1"/>
        <end position="41"/>
    </location>
</feature>
<evidence type="ECO:0000256" key="4">
    <source>
        <dbReference type="ARBA" id="ARBA00022692"/>
    </source>
</evidence>
<evidence type="ECO:0000256" key="5">
    <source>
        <dbReference type="ARBA" id="ARBA00022729"/>
    </source>
</evidence>
<reference evidence="15 16" key="1">
    <citation type="submission" date="2024-05" db="EMBL/GenBank/DDBJ databases">
        <title>Three bacterial strains, DH-69, EH-24, and ECK-19 isolated from coastal sediments.</title>
        <authorList>
            <person name="Ye Y.-Q."/>
            <person name="Du Z.-J."/>
        </authorList>
    </citation>
    <scope>NUCLEOTIDE SEQUENCE [LARGE SCALE GENOMIC DNA]</scope>
    <source>
        <strain evidence="15 16">ECK-19</strain>
    </source>
</reference>
<keyword evidence="15" id="KW-0675">Receptor</keyword>
<feature type="domain" description="TonB-dependent receptor-like beta-barrel" evidence="13">
    <location>
        <begin position="483"/>
        <end position="1000"/>
    </location>
</feature>
<dbReference type="InterPro" id="IPR036942">
    <property type="entry name" value="Beta-barrel_TonB_sf"/>
</dbReference>
<feature type="chain" id="PRO_5046829546" evidence="12">
    <location>
        <begin position="42"/>
        <end position="1034"/>
    </location>
</feature>
<dbReference type="Gene3D" id="2.170.130.10">
    <property type="entry name" value="TonB-dependent receptor, plug domain"/>
    <property type="match status" value="1"/>
</dbReference>
<evidence type="ECO:0000259" key="14">
    <source>
        <dbReference type="Pfam" id="PF07715"/>
    </source>
</evidence>
<dbReference type="InterPro" id="IPR000531">
    <property type="entry name" value="Beta-barrel_TonB"/>
</dbReference>
<comment type="subcellular location">
    <subcellularLocation>
        <location evidence="1 9">Cell outer membrane</location>
        <topology evidence="1 9">Multi-pass membrane protein</topology>
    </subcellularLocation>
</comment>
<evidence type="ECO:0000256" key="7">
    <source>
        <dbReference type="ARBA" id="ARBA00023136"/>
    </source>
</evidence>
<dbReference type="PANTHER" id="PTHR47234:SF2">
    <property type="entry name" value="TONB-DEPENDENT RECEPTOR"/>
    <property type="match status" value="1"/>
</dbReference>
<keyword evidence="5 12" id="KW-0732">Signal</keyword>
<dbReference type="PROSITE" id="PS00430">
    <property type="entry name" value="TONB_DEPENDENT_REC_1"/>
    <property type="match status" value="1"/>
</dbReference>
<keyword evidence="8 9" id="KW-0998">Cell outer membrane</keyword>
<evidence type="ECO:0000256" key="1">
    <source>
        <dbReference type="ARBA" id="ARBA00004571"/>
    </source>
</evidence>
<keyword evidence="7 9" id="KW-0472">Membrane</keyword>
<evidence type="ECO:0000256" key="8">
    <source>
        <dbReference type="ARBA" id="ARBA00023237"/>
    </source>
</evidence>
<dbReference type="SUPFAM" id="SSF56935">
    <property type="entry name" value="Porins"/>
    <property type="match status" value="1"/>
</dbReference>